<sequence>CQGRSTAGKCIREVTEALNHPAIQKKWVKFPRSKQERRIHIERNLKKFGIPDVLGYIDGTEITITPPYSNMNPQTFWTRKHQYALNCQVVCDSSLYIMNMVANFPGSCNDAFIFKSSAVRRRMRAAFEEEPCWLLGQYLPKFNFRDSGYPNEPWCIIPLLDTEPGSPEEHFTKKHCRSRNCVERCIGVLKSRFRCLLKGGQRRW</sequence>
<proteinExistence type="inferred from homology"/>
<dbReference type="GO" id="GO:0005634">
    <property type="term" value="C:nucleus"/>
    <property type="evidence" value="ECO:0007669"/>
    <property type="project" value="UniProtKB-SubCell"/>
</dbReference>
<comment type="cofactor">
    <cofactor evidence="1">
        <name>a divalent metal cation</name>
        <dbReference type="ChEBI" id="CHEBI:60240"/>
    </cofactor>
</comment>
<evidence type="ECO:0000259" key="8">
    <source>
        <dbReference type="Pfam" id="PF13359"/>
    </source>
</evidence>
<evidence type="ECO:0000313" key="9">
    <source>
        <dbReference type="EMBL" id="KAK3924002.1"/>
    </source>
</evidence>
<evidence type="ECO:0000256" key="7">
    <source>
        <dbReference type="ARBA" id="ARBA00023242"/>
    </source>
</evidence>
<keyword evidence="4" id="KW-0540">Nuclease</keyword>
<name>A0AAE1HMD9_9NEOP</name>
<dbReference type="GO" id="GO:0016787">
    <property type="term" value="F:hydrolase activity"/>
    <property type="evidence" value="ECO:0007669"/>
    <property type="project" value="UniProtKB-KW"/>
</dbReference>
<keyword evidence="5" id="KW-0479">Metal-binding</keyword>
<dbReference type="GO" id="GO:0004518">
    <property type="term" value="F:nuclease activity"/>
    <property type="evidence" value="ECO:0007669"/>
    <property type="project" value="UniProtKB-KW"/>
</dbReference>
<keyword evidence="6" id="KW-0378">Hydrolase</keyword>
<dbReference type="Pfam" id="PF13359">
    <property type="entry name" value="DDE_Tnp_4"/>
    <property type="match status" value="1"/>
</dbReference>
<dbReference type="Proteomes" id="UP001219518">
    <property type="component" value="Unassembled WGS sequence"/>
</dbReference>
<keyword evidence="10" id="KW-1185">Reference proteome</keyword>
<evidence type="ECO:0000256" key="5">
    <source>
        <dbReference type="ARBA" id="ARBA00022723"/>
    </source>
</evidence>
<comment type="caution">
    <text evidence="9">The sequence shown here is derived from an EMBL/GenBank/DDBJ whole genome shotgun (WGS) entry which is preliminary data.</text>
</comment>
<organism evidence="9 10">
    <name type="scientific">Frankliniella fusca</name>
    <dbReference type="NCBI Taxonomy" id="407009"/>
    <lineage>
        <taxon>Eukaryota</taxon>
        <taxon>Metazoa</taxon>
        <taxon>Ecdysozoa</taxon>
        <taxon>Arthropoda</taxon>
        <taxon>Hexapoda</taxon>
        <taxon>Insecta</taxon>
        <taxon>Pterygota</taxon>
        <taxon>Neoptera</taxon>
        <taxon>Paraneoptera</taxon>
        <taxon>Thysanoptera</taxon>
        <taxon>Terebrantia</taxon>
        <taxon>Thripoidea</taxon>
        <taxon>Thripidae</taxon>
        <taxon>Frankliniella</taxon>
    </lineage>
</organism>
<evidence type="ECO:0000256" key="4">
    <source>
        <dbReference type="ARBA" id="ARBA00022722"/>
    </source>
</evidence>
<evidence type="ECO:0000256" key="3">
    <source>
        <dbReference type="ARBA" id="ARBA00006958"/>
    </source>
</evidence>
<comment type="subcellular location">
    <subcellularLocation>
        <location evidence="2">Nucleus</location>
    </subcellularLocation>
</comment>
<evidence type="ECO:0000256" key="1">
    <source>
        <dbReference type="ARBA" id="ARBA00001968"/>
    </source>
</evidence>
<evidence type="ECO:0000256" key="6">
    <source>
        <dbReference type="ARBA" id="ARBA00022801"/>
    </source>
</evidence>
<protein>
    <submittedName>
        <fullName evidence="9">Nuclease</fullName>
    </submittedName>
</protein>
<keyword evidence="7" id="KW-0539">Nucleus</keyword>
<comment type="similarity">
    <text evidence="3">Belongs to the HARBI1 family.</text>
</comment>
<dbReference type="PANTHER" id="PTHR22930:SF289">
    <property type="entry name" value="DDE TNP4 DOMAIN-CONTAINING PROTEIN-RELATED"/>
    <property type="match status" value="1"/>
</dbReference>
<reference evidence="9" key="2">
    <citation type="journal article" date="2023" name="BMC Genomics">
        <title>Pest status, molecular evolution, and epigenetic factors derived from the genome assembly of Frankliniella fusca, a thysanopteran phytovirus vector.</title>
        <authorList>
            <person name="Catto M.A."/>
            <person name="Labadie P.E."/>
            <person name="Jacobson A.L."/>
            <person name="Kennedy G.G."/>
            <person name="Srinivasan R."/>
            <person name="Hunt B.G."/>
        </authorList>
    </citation>
    <scope>NUCLEOTIDE SEQUENCE</scope>
    <source>
        <strain evidence="9">PL_HMW_Pooled</strain>
    </source>
</reference>
<dbReference type="GO" id="GO:0046872">
    <property type="term" value="F:metal ion binding"/>
    <property type="evidence" value="ECO:0007669"/>
    <property type="project" value="UniProtKB-KW"/>
</dbReference>
<dbReference type="InterPro" id="IPR027806">
    <property type="entry name" value="HARBI1_dom"/>
</dbReference>
<accession>A0AAE1HMD9</accession>
<dbReference type="InterPro" id="IPR045249">
    <property type="entry name" value="HARBI1-like"/>
</dbReference>
<evidence type="ECO:0000256" key="2">
    <source>
        <dbReference type="ARBA" id="ARBA00004123"/>
    </source>
</evidence>
<evidence type="ECO:0000313" key="10">
    <source>
        <dbReference type="Proteomes" id="UP001219518"/>
    </source>
</evidence>
<dbReference type="PANTHER" id="PTHR22930">
    <property type="match status" value="1"/>
</dbReference>
<feature type="domain" description="DDE Tnp4" evidence="8">
    <location>
        <begin position="57"/>
        <end position="198"/>
    </location>
</feature>
<dbReference type="AlphaFoldDB" id="A0AAE1HMD9"/>
<reference evidence="9" key="1">
    <citation type="submission" date="2021-07" db="EMBL/GenBank/DDBJ databases">
        <authorList>
            <person name="Catto M.A."/>
            <person name="Jacobson A."/>
            <person name="Kennedy G."/>
            <person name="Labadie P."/>
            <person name="Hunt B.G."/>
            <person name="Srinivasan R."/>
        </authorList>
    </citation>
    <scope>NUCLEOTIDE SEQUENCE</scope>
    <source>
        <strain evidence="9">PL_HMW_Pooled</strain>
        <tissue evidence="9">Head</tissue>
    </source>
</reference>
<gene>
    <name evidence="9" type="ORF">KUF71_002332</name>
</gene>
<feature type="non-terminal residue" evidence="9">
    <location>
        <position position="1"/>
    </location>
</feature>
<dbReference type="EMBL" id="JAHWGI010001161">
    <property type="protein sequence ID" value="KAK3924002.1"/>
    <property type="molecule type" value="Genomic_DNA"/>
</dbReference>